<comment type="caution">
    <text evidence="2">The sequence shown here is derived from an EMBL/GenBank/DDBJ whole genome shotgun (WGS) entry which is preliminary data.</text>
</comment>
<keyword evidence="1" id="KW-0812">Transmembrane</keyword>
<feature type="transmembrane region" description="Helical" evidence="1">
    <location>
        <begin position="183"/>
        <end position="206"/>
    </location>
</feature>
<keyword evidence="3" id="KW-1185">Reference proteome</keyword>
<feature type="transmembrane region" description="Helical" evidence="1">
    <location>
        <begin position="76"/>
        <end position="97"/>
    </location>
</feature>
<keyword evidence="1" id="KW-1133">Transmembrane helix</keyword>
<feature type="transmembrane region" description="Helical" evidence="1">
    <location>
        <begin position="109"/>
        <end position="133"/>
    </location>
</feature>
<name>A0ABS3UK97_9ACTN</name>
<gene>
    <name evidence="2" type="ORF">J5X75_13980</name>
</gene>
<accession>A0ABS3UK97</accession>
<keyword evidence="1" id="KW-0472">Membrane</keyword>
<organism evidence="2 3">
    <name type="scientific">Actinoplanes flavus</name>
    <dbReference type="NCBI Taxonomy" id="2820290"/>
    <lineage>
        <taxon>Bacteria</taxon>
        <taxon>Bacillati</taxon>
        <taxon>Actinomycetota</taxon>
        <taxon>Actinomycetes</taxon>
        <taxon>Micromonosporales</taxon>
        <taxon>Micromonosporaceae</taxon>
        <taxon>Actinoplanes</taxon>
    </lineage>
</organism>
<sequence length="263" mass="26756">MKTKAVVPAGLAVVFAVAFVVAPAPLAALRPAGGFADEAHLAGRLRVAFADYWQSGDGPLSAGMAGVVDYWLRYHLVKATAAALLFAALAVLGTRLWKAFARGASPLAAAGVVVTMSAVFSLALVMANVQGAVSPLASLLPMLVDGPGSGAADVTLAQVRQQLAAGGRASPPLQVMIDDFARYHVAMAVIAALVAAGLAAFGVVLWRRFAGTAPAERRTRRVLASFGVLTGLLTLVAGVVAVANTTTAVDPAPALLAFFEGGW</sequence>
<evidence type="ECO:0000256" key="1">
    <source>
        <dbReference type="SAM" id="Phobius"/>
    </source>
</evidence>
<feature type="transmembrane region" description="Helical" evidence="1">
    <location>
        <begin position="222"/>
        <end position="243"/>
    </location>
</feature>
<dbReference type="RefSeq" id="WP_208467795.1">
    <property type="nucleotide sequence ID" value="NZ_JAGFNS010000008.1"/>
</dbReference>
<protein>
    <recommendedName>
        <fullName evidence="4">Tat (Twin-arginine translocation) pathway signal sequence</fullName>
    </recommendedName>
</protein>
<dbReference type="EMBL" id="JAGFNS010000008">
    <property type="protein sequence ID" value="MBO3738631.1"/>
    <property type="molecule type" value="Genomic_DNA"/>
</dbReference>
<proteinExistence type="predicted"/>
<evidence type="ECO:0008006" key="4">
    <source>
        <dbReference type="Google" id="ProtNLM"/>
    </source>
</evidence>
<dbReference type="Proteomes" id="UP000679690">
    <property type="component" value="Unassembled WGS sequence"/>
</dbReference>
<evidence type="ECO:0000313" key="2">
    <source>
        <dbReference type="EMBL" id="MBO3738631.1"/>
    </source>
</evidence>
<reference evidence="2 3" key="1">
    <citation type="submission" date="2021-03" db="EMBL/GenBank/DDBJ databases">
        <title>Actinoplanes flavus sp. nov., a novel actinomycete isolated from Coconut Palm rhizosphere soil.</title>
        <authorList>
            <person name="Luo X."/>
        </authorList>
    </citation>
    <scope>NUCLEOTIDE SEQUENCE [LARGE SCALE GENOMIC DNA]</scope>
    <source>
        <strain evidence="2 3">NEAU-H7</strain>
    </source>
</reference>
<evidence type="ECO:0000313" key="3">
    <source>
        <dbReference type="Proteomes" id="UP000679690"/>
    </source>
</evidence>